<reference evidence="3 4" key="1">
    <citation type="submission" date="2014-04" db="EMBL/GenBank/DDBJ databases">
        <authorList>
            <consortium name="DOE Joint Genome Institute"/>
            <person name="Kuo A."/>
            <person name="Kohler A."/>
            <person name="Costa M.D."/>
            <person name="Nagy L.G."/>
            <person name="Floudas D."/>
            <person name="Copeland A."/>
            <person name="Barry K.W."/>
            <person name="Cichocki N."/>
            <person name="Veneault-Fourrey C."/>
            <person name="LaButti K."/>
            <person name="Lindquist E.A."/>
            <person name="Lipzen A."/>
            <person name="Lundell T."/>
            <person name="Morin E."/>
            <person name="Murat C."/>
            <person name="Sun H."/>
            <person name="Tunlid A."/>
            <person name="Henrissat B."/>
            <person name="Grigoriev I.V."/>
            <person name="Hibbett D.S."/>
            <person name="Martin F."/>
            <person name="Nordberg H.P."/>
            <person name="Cantor M.N."/>
            <person name="Hua S.X."/>
        </authorList>
    </citation>
    <scope>NUCLEOTIDE SEQUENCE [LARGE SCALE GENOMIC DNA]</scope>
    <source>
        <strain evidence="3 4">Marx 270</strain>
    </source>
</reference>
<accession>A0A0C3KZL4</accession>
<feature type="chain" id="PRO_5002166497" evidence="2">
    <location>
        <begin position="18"/>
        <end position="188"/>
    </location>
</feature>
<evidence type="ECO:0000256" key="2">
    <source>
        <dbReference type="SAM" id="SignalP"/>
    </source>
</evidence>
<dbReference type="EMBL" id="KN831944">
    <property type="protein sequence ID" value="KIO14902.1"/>
    <property type="molecule type" value="Genomic_DNA"/>
</dbReference>
<dbReference type="PANTHER" id="PTHR37487">
    <property type="entry name" value="CHROMOSOME 1, WHOLE GENOME SHOTGUN SEQUENCE"/>
    <property type="match status" value="1"/>
</dbReference>
<organism evidence="3 4">
    <name type="scientific">Pisolithus tinctorius Marx 270</name>
    <dbReference type="NCBI Taxonomy" id="870435"/>
    <lineage>
        <taxon>Eukaryota</taxon>
        <taxon>Fungi</taxon>
        <taxon>Dikarya</taxon>
        <taxon>Basidiomycota</taxon>
        <taxon>Agaricomycotina</taxon>
        <taxon>Agaricomycetes</taxon>
        <taxon>Agaricomycetidae</taxon>
        <taxon>Boletales</taxon>
        <taxon>Sclerodermatineae</taxon>
        <taxon>Pisolithaceae</taxon>
        <taxon>Pisolithus</taxon>
    </lineage>
</organism>
<name>A0A0C3KZL4_PISTI</name>
<feature type="region of interest" description="Disordered" evidence="1">
    <location>
        <begin position="123"/>
        <end position="160"/>
    </location>
</feature>
<dbReference type="OrthoDB" id="3362246at2759"/>
<evidence type="ECO:0000313" key="4">
    <source>
        <dbReference type="Proteomes" id="UP000054217"/>
    </source>
</evidence>
<dbReference type="AlphaFoldDB" id="A0A0C3KZL4"/>
<keyword evidence="2" id="KW-0732">Signal</keyword>
<dbReference type="HOGENOM" id="CLU_063099_2_2_1"/>
<gene>
    <name evidence="3" type="ORF">M404DRAFT_929059</name>
</gene>
<dbReference type="InParanoid" id="A0A0C3KZL4"/>
<protein>
    <submittedName>
        <fullName evidence="3">Uncharacterized protein</fullName>
    </submittedName>
</protein>
<keyword evidence="4" id="KW-1185">Reference proteome</keyword>
<sequence length="188" mass="17923">MKSTLAAVALFVAAALAQSTLTINTPANVVECEPTLITWSGGTPPYFLSILPGATPNGAALENLGQQNSTSVTWVANIAAGTSIGLTLRDNTGQVAQSAPFTINSGSSTSCLNTTSLAAGPTAATSAASGSSPTTTSPSSSKASSASGTSAGTAATSTSTTSTGAAMANAANLGVAGVIGAAAVALLL</sequence>
<dbReference type="Proteomes" id="UP000054217">
    <property type="component" value="Unassembled WGS sequence"/>
</dbReference>
<evidence type="ECO:0000256" key="1">
    <source>
        <dbReference type="SAM" id="MobiDB-lite"/>
    </source>
</evidence>
<evidence type="ECO:0000313" key="3">
    <source>
        <dbReference type="EMBL" id="KIO14902.1"/>
    </source>
</evidence>
<feature type="signal peptide" evidence="2">
    <location>
        <begin position="1"/>
        <end position="17"/>
    </location>
</feature>
<dbReference type="PANTHER" id="PTHR37487:SF2">
    <property type="entry name" value="EXPRESSED PROTEIN"/>
    <property type="match status" value="1"/>
</dbReference>
<reference evidence="4" key="2">
    <citation type="submission" date="2015-01" db="EMBL/GenBank/DDBJ databases">
        <title>Evolutionary Origins and Diversification of the Mycorrhizal Mutualists.</title>
        <authorList>
            <consortium name="DOE Joint Genome Institute"/>
            <consortium name="Mycorrhizal Genomics Consortium"/>
            <person name="Kohler A."/>
            <person name="Kuo A."/>
            <person name="Nagy L.G."/>
            <person name="Floudas D."/>
            <person name="Copeland A."/>
            <person name="Barry K.W."/>
            <person name="Cichocki N."/>
            <person name="Veneault-Fourrey C."/>
            <person name="LaButti K."/>
            <person name="Lindquist E.A."/>
            <person name="Lipzen A."/>
            <person name="Lundell T."/>
            <person name="Morin E."/>
            <person name="Murat C."/>
            <person name="Riley R."/>
            <person name="Ohm R."/>
            <person name="Sun H."/>
            <person name="Tunlid A."/>
            <person name="Henrissat B."/>
            <person name="Grigoriev I.V."/>
            <person name="Hibbett D.S."/>
            <person name="Martin F."/>
        </authorList>
    </citation>
    <scope>NUCLEOTIDE SEQUENCE [LARGE SCALE GENOMIC DNA]</scope>
    <source>
        <strain evidence="4">Marx 270</strain>
    </source>
</reference>
<proteinExistence type="predicted"/>
<dbReference type="STRING" id="870435.A0A0C3KZL4"/>